<gene>
    <name evidence="1" type="ORF">UFOVP251_60</name>
</gene>
<dbReference type="EMBL" id="LR796272">
    <property type="protein sequence ID" value="CAB4133045.1"/>
    <property type="molecule type" value="Genomic_DNA"/>
</dbReference>
<reference evidence="1" key="1">
    <citation type="submission" date="2020-04" db="EMBL/GenBank/DDBJ databases">
        <authorList>
            <person name="Chiriac C."/>
            <person name="Salcher M."/>
            <person name="Ghai R."/>
            <person name="Kavagutti S V."/>
        </authorList>
    </citation>
    <scope>NUCLEOTIDE SEQUENCE</scope>
</reference>
<evidence type="ECO:0008006" key="2">
    <source>
        <dbReference type="Google" id="ProtNLM"/>
    </source>
</evidence>
<name>A0A6J5LG13_9CAUD</name>
<organism evidence="1">
    <name type="scientific">uncultured Caudovirales phage</name>
    <dbReference type="NCBI Taxonomy" id="2100421"/>
    <lineage>
        <taxon>Viruses</taxon>
        <taxon>Duplodnaviria</taxon>
        <taxon>Heunggongvirae</taxon>
        <taxon>Uroviricota</taxon>
        <taxon>Caudoviricetes</taxon>
        <taxon>Peduoviridae</taxon>
        <taxon>Maltschvirus</taxon>
        <taxon>Maltschvirus maltsch</taxon>
    </lineage>
</organism>
<proteinExistence type="predicted"/>
<protein>
    <recommendedName>
        <fullName evidence="2">Tail tubular protein A</fullName>
    </recommendedName>
</protein>
<accession>A0A6J5LG13</accession>
<evidence type="ECO:0000313" key="1">
    <source>
        <dbReference type="EMBL" id="CAB4133045.1"/>
    </source>
</evidence>
<sequence>MSSTYTVTRDQIITLALGRLGVLEIGDTPDVNSVANASMTLNLLIKQMSIDGLKLWKISELIVPLTANQTSYVLGGSTSAVMYDALAPTVAITDKPLKVIQGFYRNLQTTPYVDTPVMLVSKQEYNVLGSKFSTGTANTIFYDVRNLNGILYVYLTPDSNAQTNIQLHLVAQMPLNDVSASTDVPDFPNEWMNCLVWNLADELALQYGVPMNARQEITQRAMMYKEKLSDWDVEASSTFFAPDFRSTSNNSYGR</sequence>